<dbReference type="Pfam" id="PF12937">
    <property type="entry name" value="F-box-like"/>
    <property type="match status" value="1"/>
</dbReference>
<reference evidence="3" key="1">
    <citation type="journal article" date="2018" name="Nat. Microbiol.">
        <title>Leveraging single-cell genomics to expand the fungal tree of life.</title>
        <authorList>
            <person name="Ahrendt S.R."/>
            <person name="Quandt C.A."/>
            <person name="Ciobanu D."/>
            <person name="Clum A."/>
            <person name="Salamov A."/>
            <person name="Andreopoulos B."/>
            <person name="Cheng J.F."/>
            <person name="Woyke T."/>
            <person name="Pelin A."/>
            <person name="Henrissat B."/>
            <person name="Reynolds N.K."/>
            <person name="Benny G.L."/>
            <person name="Smith M.E."/>
            <person name="James T.Y."/>
            <person name="Grigoriev I.V."/>
        </authorList>
    </citation>
    <scope>NUCLEOTIDE SEQUENCE [LARGE SCALE GENOMIC DNA]</scope>
</reference>
<dbReference type="InterPro" id="IPR036047">
    <property type="entry name" value="F-box-like_dom_sf"/>
</dbReference>
<evidence type="ECO:0000313" key="2">
    <source>
        <dbReference type="EMBL" id="RKO91540.1"/>
    </source>
</evidence>
<gene>
    <name evidence="2" type="ORF">BDK51DRAFT_46125</name>
</gene>
<dbReference type="GO" id="GO:0019005">
    <property type="term" value="C:SCF ubiquitin ligase complex"/>
    <property type="evidence" value="ECO:0007669"/>
    <property type="project" value="TreeGrafter"/>
</dbReference>
<accession>A0A4P9WK66</accession>
<dbReference type="GO" id="GO:0031146">
    <property type="term" value="P:SCF-dependent proteasomal ubiquitin-dependent protein catabolic process"/>
    <property type="evidence" value="ECO:0007669"/>
    <property type="project" value="TreeGrafter"/>
</dbReference>
<keyword evidence="3" id="KW-1185">Reference proteome</keyword>
<proteinExistence type="predicted"/>
<dbReference type="AlphaFoldDB" id="A0A4P9WK66"/>
<name>A0A4P9WK66_9FUNG</name>
<dbReference type="PANTHER" id="PTHR12874">
    <property type="entry name" value="F-BOX ONLY PROTEIN 48-RELATED"/>
    <property type="match status" value="1"/>
</dbReference>
<organism evidence="2 3">
    <name type="scientific">Blyttiomyces helicus</name>
    <dbReference type="NCBI Taxonomy" id="388810"/>
    <lineage>
        <taxon>Eukaryota</taxon>
        <taxon>Fungi</taxon>
        <taxon>Fungi incertae sedis</taxon>
        <taxon>Chytridiomycota</taxon>
        <taxon>Chytridiomycota incertae sedis</taxon>
        <taxon>Chytridiomycetes</taxon>
        <taxon>Chytridiomycetes incertae sedis</taxon>
        <taxon>Blyttiomyces</taxon>
    </lineage>
</organism>
<sequence length="304" mass="32189">MSVQPTASPPLHNPPPLPFEVWMEIFGHLDFPSLVRAAKVGRTWSVWAGEESLWKNLCRQHGAEGVETIAAAGEHADGESTPRPPTYKALFAAHHIRECERRRSKPLWASYDDPASLRSLMMLNGQAPPRFGASIICLPPVPCAQCEQERGVGGAVSAAAGSSAHGGWFWGEQRGAGTSAHTSPVALSAADSMLPTSSLSPATLDSFSGIPLLRQSPGTASFNFLRASTHAAVHHPRRSVGGFSRASVILHTLTSGCELGVGLKDFVPRVQIIRAPSGILGDRERGDGVAGLEGLAGLLEGVRF</sequence>
<dbReference type="GO" id="GO:0005737">
    <property type="term" value="C:cytoplasm"/>
    <property type="evidence" value="ECO:0007669"/>
    <property type="project" value="TreeGrafter"/>
</dbReference>
<dbReference type="SMART" id="SM00256">
    <property type="entry name" value="FBOX"/>
    <property type="match status" value="1"/>
</dbReference>
<dbReference type="SUPFAM" id="SSF81383">
    <property type="entry name" value="F-box domain"/>
    <property type="match status" value="1"/>
</dbReference>
<protein>
    <recommendedName>
        <fullName evidence="1">F-box domain-containing protein</fullName>
    </recommendedName>
</protein>
<dbReference type="EMBL" id="KZ995021">
    <property type="protein sequence ID" value="RKO91540.1"/>
    <property type="molecule type" value="Genomic_DNA"/>
</dbReference>
<feature type="domain" description="F-box" evidence="1">
    <location>
        <begin position="17"/>
        <end position="57"/>
    </location>
</feature>
<dbReference type="PROSITE" id="PS50181">
    <property type="entry name" value="FBOX"/>
    <property type="match status" value="1"/>
</dbReference>
<evidence type="ECO:0000259" key="1">
    <source>
        <dbReference type="PROSITE" id="PS50181"/>
    </source>
</evidence>
<evidence type="ECO:0000313" key="3">
    <source>
        <dbReference type="Proteomes" id="UP000269721"/>
    </source>
</evidence>
<dbReference type="InterPro" id="IPR001810">
    <property type="entry name" value="F-box_dom"/>
</dbReference>
<dbReference type="OrthoDB" id="2148410at2759"/>
<dbReference type="Gene3D" id="1.20.1280.50">
    <property type="match status" value="1"/>
</dbReference>
<dbReference type="Proteomes" id="UP000269721">
    <property type="component" value="Unassembled WGS sequence"/>
</dbReference>
<dbReference type="PANTHER" id="PTHR12874:SF16">
    <property type="entry name" value="OS01G0800800 PROTEIN"/>
    <property type="match status" value="1"/>
</dbReference>